<feature type="transmembrane region" description="Helical" evidence="7">
    <location>
        <begin position="31"/>
        <end position="53"/>
    </location>
</feature>
<keyword evidence="2 7" id="KW-0812">Transmembrane</keyword>
<evidence type="ECO:0000256" key="4">
    <source>
        <dbReference type="ARBA" id="ARBA00022840"/>
    </source>
</evidence>
<dbReference type="InterPro" id="IPR017871">
    <property type="entry name" value="ABC_transporter-like_CS"/>
</dbReference>
<evidence type="ECO:0000256" key="5">
    <source>
        <dbReference type="ARBA" id="ARBA00022989"/>
    </source>
</evidence>
<feature type="transmembrane region" description="Helical" evidence="7">
    <location>
        <begin position="142"/>
        <end position="163"/>
    </location>
</feature>
<dbReference type="SUPFAM" id="SSF90123">
    <property type="entry name" value="ABC transporter transmembrane region"/>
    <property type="match status" value="1"/>
</dbReference>
<dbReference type="SUPFAM" id="SSF52540">
    <property type="entry name" value="P-loop containing nucleoside triphosphate hydrolases"/>
    <property type="match status" value="1"/>
</dbReference>
<evidence type="ECO:0000313" key="10">
    <source>
        <dbReference type="EMBL" id="GGJ16701.1"/>
    </source>
</evidence>
<evidence type="ECO:0000259" key="9">
    <source>
        <dbReference type="PROSITE" id="PS50929"/>
    </source>
</evidence>
<comment type="subcellular location">
    <subcellularLocation>
        <location evidence="1">Cell membrane</location>
        <topology evidence="1">Multi-pass membrane protein</topology>
    </subcellularLocation>
</comment>
<keyword evidence="4" id="KW-0067">ATP-binding</keyword>
<dbReference type="Pfam" id="PF00664">
    <property type="entry name" value="ABC_membrane"/>
    <property type="match status" value="1"/>
</dbReference>
<protein>
    <submittedName>
        <fullName evidence="10">Thiol reductant ABC exporter subunit CydD</fullName>
    </submittedName>
</protein>
<reference evidence="10" key="2">
    <citation type="submission" date="2020-09" db="EMBL/GenBank/DDBJ databases">
        <authorList>
            <person name="Sun Q."/>
            <person name="Zhou Y."/>
        </authorList>
    </citation>
    <scope>NUCLEOTIDE SEQUENCE</scope>
    <source>
        <strain evidence="10">CGMCC 1.3617</strain>
    </source>
</reference>
<evidence type="ECO:0000256" key="3">
    <source>
        <dbReference type="ARBA" id="ARBA00022741"/>
    </source>
</evidence>
<feature type="transmembrane region" description="Helical" evidence="7">
    <location>
        <begin position="169"/>
        <end position="190"/>
    </location>
</feature>
<keyword evidence="6 7" id="KW-0472">Membrane</keyword>
<dbReference type="GO" id="GO:0034040">
    <property type="term" value="F:ATPase-coupled lipid transmembrane transporter activity"/>
    <property type="evidence" value="ECO:0007669"/>
    <property type="project" value="TreeGrafter"/>
</dbReference>
<evidence type="ECO:0000256" key="1">
    <source>
        <dbReference type="ARBA" id="ARBA00004651"/>
    </source>
</evidence>
<dbReference type="GO" id="GO:0005524">
    <property type="term" value="F:ATP binding"/>
    <property type="evidence" value="ECO:0007669"/>
    <property type="project" value="UniProtKB-KW"/>
</dbReference>
<reference evidence="10" key="1">
    <citation type="journal article" date="2014" name="Int. J. Syst. Evol. Microbiol.">
        <title>Complete genome sequence of Corynebacterium casei LMG S-19264T (=DSM 44701T), isolated from a smear-ripened cheese.</title>
        <authorList>
            <consortium name="US DOE Joint Genome Institute (JGI-PGF)"/>
            <person name="Walter F."/>
            <person name="Albersmeier A."/>
            <person name="Kalinowski J."/>
            <person name="Ruckert C."/>
        </authorList>
    </citation>
    <scope>NUCLEOTIDE SEQUENCE</scope>
    <source>
        <strain evidence="10">CGMCC 1.3617</strain>
    </source>
</reference>
<dbReference type="PANTHER" id="PTHR24221:SF261">
    <property type="entry name" value="GLUTATHIONE_L-CYSTEINE TRANSPORT SYSTEM ATP-BINDING_PERMEASE PROTEIN CYDD"/>
    <property type="match status" value="1"/>
</dbReference>
<dbReference type="InterPro" id="IPR003593">
    <property type="entry name" value="AAA+_ATPase"/>
</dbReference>
<feature type="transmembrane region" description="Helical" evidence="7">
    <location>
        <begin position="247"/>
        <end position="268"/>
    </location>
</feature>
<dbReference type="InterPro" id="IPR036640">
    <property type="entry name" value="ABC1_TM_sf"/>
</dbReference>
<dbReference type="PROSITE" id="PS00211">
    <property type="entry name" value="ABC_TRANSPORTER_1"/>
    <property type="match status" value="1"/>
</dbReference>
<evidence type="ECO:0000256" key="7">
    <source>
        <dbReference type="SAM" id="Phobius"/>
    </source>
</evidence>
<dbReference type="InterPro" id="IPR039421">
    <property type="entry name" value="Type_1_exporter"/>
</dbReference>
<feature type="domain" description="ABC transporter" evidence="8">
    <location>
        <begin position="341"/>
        <end position="562"/>
    </location>
</feature>
<dbReference type="Pfam" id="PF00005">
    <property type="entry name" value="ABC_tran"/>
    <property type="match status" value="1"/>
</dbReference>
<dbReference type="GO" id="GO:0042883">
    <property type="term" value="P:cysteine transport"/>
    <property type="evidence" value="ECO:0007669"/>
    <property type="project" value="InterPro"/>
</dbReference>
<dbReference type="GO" id="GO:0016887">
    <property type="term" value="F:ATP hydrolysis activity"/>
    <property type="evidence" value="ECO:0007669"/>
    <property type="project" value="InterPro"/>
</dbReference>
<evidence type="ECO:0000259" key="8">
    <source>
        <dbReference type="PROSITE" id="PS50893"/>
    </source>
</evidence>
<proteinExistence type="predicted"/>
<dbReference type="PROSITE" id="PS50929">
    <property type="entry name" value="ABC_TM1F"/>
    <property type="match status" value="1"/>
</dbReference>
<dbReference type="InterPro" id="IPR027417">
    <property type="entry name" value="P-loop_NTPase"/>
</dbReference>
<comment type="caution">
    <text evidence="10">The sequence shown here is derived from an EMBL/GenBank/DDBJ whole genome shotgun (WGS) entry which is preliminary data.</text>
</comment>
<dbReference type="Proteomes" id="UP000661507">
    <property type="component" value="Unassembled WGS sequence"/>
</dbReference>
<gene>
    <name evidence="10" type="ORF">GCM10011320_25130</name>
</gene>
<dbReference type="InterPro" id="IPR014216">
    <property type="entry name" value="ABC_transptr_CydD"/>
</dbReference>
<dbReference type="SMART" id="SM00382">
    <property type="entry name" value="AAA"/>
    <property type="match status" value="1"/>
</dbReference>
<sequence>MLHPMATPSTGAEAAAASLLKREARSERARLIPPVLLGLGIAACGIAQAFLLARLLATLLGRGDAGWPDLAAAAALALLMAALGIAQERAQLAAGEDAKARLRAAAFARLLAIGPADDRAVGEKSALVVERIEALEGYFARWLPAAMLAILAPLMVAAAAAAADLVSGLILLGAGLLVPVVQALTGIGAAQASRRQFAALQRLSGRFLDRMRGLPVLVLFNQQQAEALRLGTAAEELRQRTMRVLRVAFISAGGMELIIAATLASLAYHHGALVRGTHPTPVTALFALLLVPAFFAPLRAFSAAYHEQLSARGAAADLAPLLDAPEPEGLLLEEVPPKVTVTFHEVVLTYAPDRPPALDGLGFRVLTGETLLLTGPSGSGKTSVLRLLMGFRRPDSGRIAINGRDATLLKPAELRRLSSYVGQRAFIFRGSIRDNIRFARPDADDTAIETAARAAQVMEFAAALPQGLDTQVGEGGFGLSGGQAQRVAVARAFLRDTPLVLLDEPTAHLDPGTEAIVFEAVRRLCVGRTAIVATHARAARNIFGQVLELQAGRAGPARMAGE</sequence>
<dbReference type="Gene3D" id="3.40.50.300">
    <property type="entry name" value="P-loop containing nucleotide triphosphate hydrolases"/>
    <property type="match status" value="1"/>
</dbReference>
<dbReference type="PROSITE" id="PS50893">
    <property type="entry name" value="ABC_TRANSPORTER_2"/>
    <property type="match status" value="1"/>
</dbReference>
<evidence type="ECO:0000256" key="6">
    <source>
        <dbReference type="ARBA" id="ARBA00023136"/>
    </source>
</evidence>
<dbReference type="InterPro" id="IPR003439">
    <property type="entry name" value="ABC_transporter-like_ATP-bd"/>
</dbReference>
<dbReference type="Gene3D" id="1.20.1560.10">
    <property type="entry name" value="ABC transporter type 1, transmembrane domain"/>
    <property type="match status" value="1"/>
</dbReference>
<dbReference type="GO" id="GO:0005886">
    <property type="term" value="C:plasma membrane"/>
    <property type="evidence" value="ECO:0007669"/>
    <property type="project" value="UniProtKB-SubCell"/>
</dbReference>
<keyword evidence="3" id="KW-0547">Nucleotide-binding</keyword>
<dbReference type="InterPro" id="IPR011527">
    <property type="entry name" value="ABC1_TM_dom"/>
</dbReference>
<organism evidence="10 11">
    <name type="scientific">Neoroseomonas lacus</name>
    <dbReference type="NCBI Taxonomy" id="287609"/>
    <lineage>
        <taxon>Bacteria</taxon>
        <taxon>Pseudomonadati</taxon>
        <taxon>Pseudomonadota</taxon>
        <taxon>Alphaproteobacteria</taxon>
        <taxon>Acetobacterales</taxon>
        <taxon>Acetobacteraceae</taxon>
        <taxon>Neoroseomonas</taxon>
    </lineage>
</organism>
<evidence type="ECO:0000256" key="2">
    <source>
        <dbReference type="ARBA" id="ARBA00022692"/>
    </source>
</evidence>
<dbReference type="NCBIfam" id="TIGR02857">
    <property type="entry name" value="CydD"/>
    <property type="match status" value="1"/>
</dbReference>
<keyword evidence="5 7" id="KW-1133">Transmembrane helix</keyword>
<dbReference type="EMBL" id="BMKW01000005">
    <property type="protein sequence ID" value="GGJ16701.1"/>
    <property type="molecule type" value="Genomic_DNA"/>
</dbReference>
<name>A0A917NPS2_9PROT</name>
<dbReference type="GO" id="GO:0140359">
    <property type="term" value="F:ABC-type transporter activity"/>
    <property type="evidence" value="ECO:0007669"/>
    <property type="project" value="InterPro"/>
</dbReference>
<feature type="transmembrane region" description="Helical" evidence="7">
    <location>
        <begin position="65"/>
        <end position="86"/>
    </location>
</feature>
<evidence type="ECO:0000313" key="11">
    <source>
        <dbReference type="Proteomes" id="UP000661507"/>
    </source>
</evidence>
<dbReference type="AlphaFoldDB" id="A0A917NPS2"/>
<feature type="domain" description="ABC transmembrane type-1" evidence="9">
    <location>
        <begin position="35"/>
        <end position="310"/>
    </location>
</feature>
<accession>A0A917NPS2</accession>
<dbReference type="PANTHER" id="PTHR24221">
    <property type="entry name" value="ATP-BINDING CASSETTE SUB-FAMILY B"/>
    <property type="match status" value="1"/>
</dbReference>
<feature type="transmembrane region" description="Helical" evidence="7">
    <location>
        <begin position="280"/>
        <end position="298"/>
    </location>
</feature>
<keyword evidence="11" id="KW-1185">Reference proteome</keyword>